<name>A0A0U5AX59_9BACT</name>
<dbReference type="Gene3D" id="3.40.50.1000">
    <property type="entry name" value="HAD superfamily/HAD-like"/>
    <property type="match status" value="1"/>
</dbReference>
<reference evidence="6" key="2">
    <citation type="journal article" date="2016" name="Int. J. Syst. Evol. Microbiol.">
        <title>Caldimicrobium thiodismutans sp. nov., a sulfur-disproportionating bacterium isolated from a hot spring.</title>
        <authorList>
            <person name="Kojima H."/>
            <person name="Umezawa K."/>
            <person name="Fukui M."/>
        </authorList>
    </citation>
    <scope>NUCLEOTIDE SEQUENCE [LARGE SCALE GENOMIC DNA]</scope>
    <source>
        <strain evidence="6">TF1</strain>
    </source>
</reference>
<dbReference type="EC" id="3.1.3.18" evidence="4"/>
<sequence>MKKPLRLLVFDCDGVLFDSRLANKEYYNSILKATGRSPLTEEELEYVHMHSLPECIEFLFRRHPDLKDLAFEIAKKTPYSDFFVYMQMEPGLPEFLEWAYSRVKIALCTNRTTSTLPLLRHFDLEKYFHLIRTALEIPKNDPRALSSILEHFRCSPSNTLYVGDSAVDERLCLACSVPLVSYKNPALKAIKVLKNYEDLKIFLQENFSL</sequence>
<dbReference type="GO" id="GO:0006281">
    <property type="term" value="P:DNA repair"/>
    <property type="evidence" value="ECO:0007669"/>
    <property type="project" value="TreeGrafter"/>
</dbReference>
<comment type="similarity">
    <text evidence="3">Belongs to the HAD-like hydrolase superfamily. CbbY/CbbZ/Gph/YieH family.</text>
</comment>
<dbReference type="InterPro" id="IPR023198">
    <property type="entry name" value="PGP-like_dom2"/>
</dbReference>
<dbReference type="RefSeq" id="WP_068515886.1">
    <property type="nucleotide sequence ID" value="NZ_AP014945.1"/>
</dbReference>
<accession>A0A0U5AX59</accession>
<dbReference type="SUPFAM" id="SSF56784">
    <property type="entry name" value="HAD-like"/>
    <property type="match status" value="1"/>
</dbReference>
<evidence type="ECO:0000256" key="4">
    <source>
        <dbReference type="ARBA" id="ARBA00013078"/>
    </source>
</evidence>
<keyword evidence="6" id="KW-1185">Reference proteome</keyword>
<evidence type="ECO:0000256" key="3">
    <source>
        <dbReference type="ARBA" id="ARBA00006171"/>
    </source>
</evidence>
<dbReference type="EMBL" id="AP014945">
    <property type="protein sequence ID" value="BAU23976.1"/>
    <property type="molecule type" value="Genomic_DNA"/>
</dbReference>
<evidence type="ECO:0000256" key="2">
    <source>
        <dbReference type="ARBA" id="ARBA00004818"/>
    </source>
</evidence>
<dbReference type="SFLD" id="SFLDG01129">
    <property type="entry name" value="C1.5:_HAD__Beta-PGM__Phosphata"/>
    <property type="match status" value="1"/>
</dbReference>
<gene>
    <name evidence="5" type="ORF">THC_1612</name>
</gene>
<reference evidence="5 6" key="1">
    <citation type="journal article" date="2016" name="Int. J. Syst. Evol. Microbiol.">
        <title>Caldimicrobium thiodismutans sp. nov., a sulfur-disproportionating bacterium isolated from a hot spring, and emended description of the genus Caldimicrobium.</title>
        <authorList>
            <person name="Kojima H."/>
            <person name="Umezawa K."/>
            <person name="Fukui M."/>
        </authorList>
    </citation>
    <scope>NUCLEOTIDE SEQUENCE [LARGE SCALE GENOMIC DNA]</scope>
    <source>
        <strain evidence="5 6">TF1</strain>
    </source>
</reference>
<dbReference type="STRING" id="1653476.THC_1612"/>
<dbReference type="GO" id="GO:0005829">
    <property type="term" value="C:cytosol"/>
    <property type="evidence" value="ECO:0007669"/>
    <property type="project" value="TreeGrafter"/>
</dbReference>
<dbReference type="SFLD" id="SFLDS00003">
    <property type="entry name" value="Haloacid_Dehalogenase"/>
    <property type="match status" value="1"/>
</dbReference>
<dbReference type="Proteomes" id="UP000068196">
    <property type="component" value="Chromosome"/>
</dbReference>
<proteinExistence type="inferred from homology"/>
<dbReference type="InterPro" id="IPR036412">
    <property type="entry name" value="HAD-like_sf"/>
</dbReference>
<dbReference type="AlphaFoldDB" id="A0A0U5AX59"/>
<dbReference type="PANTHER" id="PTHR43434">
    <property type="entry name" value="PHOSPHOGLYCOLATE PHOSPHATASE"/>
    <property type="match status" value="1"/>
</dbReference>
<dbReference type="GO" id="GO:0008967">
    <property type="term" value="F:phosphoglycolate phosphatase activity"/>
    <property type="evidence" value="ECO:0007669"/>
    <property type="project" value="UniProtKB-EC"/>
</dbReference>
<organism evidence="5 6">
    <name type="scientific">Caldimicrobium thiodismutans</name>
    <dbReference type="NCBI Taxonomy" id="1653476"/>
    <lineage>
        <taxon>Bacteria</taxon>
        <taxon>Pseudomonadati</taxon>
        <taxon>Thermodesulfobacteriota</taxon>
        <taxon>Thermodesulfobacteria</taxon>
        <taxon>Thermodesulfobacteriales</taxon>
        <taxon>Thermodesulfobacteriaceae</taxon>
        <taxon>Caldimicrobium</taxon>
    </lineage>
</organism>
<comment type="catalytic activity">
    <reaction evidence="1">
        <text>2-phosphoglycolate + H2O = glycolate + phosphate</text>
        <dbReference type="Rhea" id="RHEA:14369"/>
        <dbReference type="ChEBI" id="CHEBI:15377"/>
        <dbReference type="ChEBI" id="CHEBI:29805"/>
        <dbReference type="ChEBI" id="CHEBI:43474"/>
        <dbReference type="ChEBI" id="CHEBI:58033"/>
        <dbReference type="EC" id="3.1.3.18"/>
    </reaction>
</comment>
<dbReference type="OrthoDB" id="9793014at2"/>
<dbReference type="InterPro" id="IPR050155">
    <property type="entry name" value="HAD-like_hydrolase_sf"/>
</dbReference>
<dbReference type="PANTHER" id="PTHR43434:SF1">
    <property type="entry name" value="PHOSPHOGLYCOLATE PHOSPHATASE"/>
    <property type="match status" value="1"/>
</dbReference>
<evidence type="ECO:0000313" key="5">
    <source>
        <dbReference type="EMBL" id="BAU23976.1"/>
    </source>
</evidence>
<dbReference type="KEGG" id="cthi:THC_1612"/>
<protein>
    <recommendedName>
        <fullName evidence="4">phosphoglycolate phosphatase</fullName>
        <ecNumber evidence="4">3.1.3.18</ecNumber>
    </recommendedName>
</protein>
<dbReference type="Gene3D" id="1.10.150.240">
    <property type="entry name" value="Putative phosphatase, domain 2"/>
    <property type="match status" value="1"/>
</dbReference>
<comment type="pathway">
    <text evidence="2">Organic acid metabolism; glycolate biosynthesis; glycolate from 2-phosphoglycolate: step 1/1.</text>
</comment>
<dbReference type="Pfam" id="PF00702">
    <property type="entry name" value="Hydrolase"/>
    <property type="match status" value="1"/>
</dbReference>
<dbReference type="InterPro" id="IPR023214">
    <property type="entry name" value="HAD_sf"/>
</dbReference>
<evidence type="ECO:0000256" key="1">
    <source>
        <dbReference type="ARBA" id="ARBA00000830"/>
    </source>
</evidence>
<evidence type="ECO:0000313" key="6">
    <source>
        <dbReference type="Proteomes" id="UP000068196"/>
    </source>
</evidence>